<dbReference type="OrthoDB" id="2041998at2"/>
<reference evidence="2" key="1">
    <citation type="submission" date="2019-08" db="EMBL/GenBank/DDBJ databases">
        <title>Limnoglobus roseus gen. nov., sp. nov., a novel freshwater planctomycete with a giant genome from the family Gemmataceae.</title>
        <authorList>
            <person name="Kulichevskaya I.S."/>
            <person name="Naumoff D.G."/>
            <person name="Miroshnikov K."/>
            <person name="Ivanova A."/>
            <person name="Philippov D.A."/>
            <person name="Hakobyan A."/>
            <person name="Rijpstra I.C."/>
            <person name="Sinninghe Damste J.S."/>
            <person name="Liesack W."/>
            <person name="Dedysh S.N."/>
        </authorList>
    </citation>
    <scope>NUCLEOTIDE SEQUENCE [LARGE SCALE GENOMIC DNA]</scope>
    <source>
        <strain evidence="2">PX52</strain>
    </source>
</reference>
<evidence type="ECO:0000313" key="2">
    <source>
        <dbReference type="Proteomes" id="UP000324974"/>
    </source>
</evidence>
<gene>
    <name evidence="1" type="ORF">PX52LOC_05433</name>
</gene>
<keyword evidence="2" id="KW-1185">Reference proteome</keyword>
<name>A0A5C1AG64_9BACT</name>
<proteinExistence type="predicted"/>
<dbReference type="KEGG" id="lrs:PX52LOC_05433"/>
<organism evidence="1 2">
    <name type="scientific">Limnoglobus roseus</name>
    <dbReference type="NCBI Taxonomy" id="2598579"/>
    <lineage>
        <taxon>Bacteria</taxon>
        <taxon>Pseudomonadati</taxon>
        <taxon>Planctomycetota</taxon>
        <taxon>Planctomycetia</taxon>
        <taxon>Gemmatales</taxon>
        <taxon>Gemmataceae</taxon>
        <taxon>Limnoglobus</taxon>
    </lineage>
</organism>
<dbReference type="EMBL" id="CP042425">
    <property type="protein sequence ID" value="QEL18409.1"/>
    <property type="molecule type" value="Genomic_DNA"/>
</dbReference>
<protein>
    <submittedName>
        <fullName evidence="1">Uncharacterized protein</fullName>
    </submittedName>
</protein>
<accession>A0A5C1AG64</accession>
<dbReference type="Proteomes" id="UP000324974">
    <property type="component" value="Chromosome"/>
</dbReference>
<sequence length="256" mass="29241">MLGWLFSPSCPCDSAAKAWIEERLEWLAGEFDDSAFSGRPVVLPTPEFFPDAYDGSKKTVRRLLDRVCEYMDVVPDLITLKFVADAGKIWLENEAGHYLPGAAGTYEESERKFIIRIDKSGLDDPMGLVGTIAHELAHVRLLGESRIMREVFDNEVLTDLAVVHFGLGIFLANTPRNWDSQYTKWPDTDLLKPEYLTPPMFGWALAHLAWFRGEEQPEWARHLNGNARANLKQGLRYLLTTRDSWYRPPSLRRGSR</sequence>
<dbReference type="RefSeq" id="WP_149112922.1">
    <property type="nucleotide sequence ID" value="NZ_CP042425.1"/>
</dbReference>
<evidence type="ECO:0000313" key="1">
    <source>
        <dbReference type="EMBL" id="QEL18409.1"/>
    </source>
</evidence>
<dbReference type="AlphaFoldDB" id="A0A5C1AG64"/>